<dbReference type="Proteomes" id="UP000199392">
    <property type="component" value="Unassembled WGS sequence"/>
</dbReference>
<keyword evidence="3" id="KW-1185">Reference proteome</keyword>
<sequence>MKPVLNRYATPFITGLFLVSLISGIALFFHWNSGWFHGMHEWLSMVLILPFALHLWKNWRPMTSYMRKPAFALAMVASLVMAAAFLVPALMPQQGGGRGGPPQFAAAQLLLGGSLSEVAALAHVPTDQLADGLAQAGFTVDTEDESLAAIAKAADRSEGEILAALVSVAR</sequence>
<gene>
    <name evidence="2" type="ORF">SAMN04488050_104309</name>
</gene>
<dbReference type="OrthoDB" id="5339490at2"/>
<keyword evidence="1" id="KW-0472">Membrane</keyword>
<dbReference type="STRING" id="311180.SAMN04488050_104309"/>
<name>A0A1I6SEA2_9RHOB</name>
<feature type="transmembrane region" description="Helical" evidence="1">
    <location>
        <begin position="12"/>
        <end position="30"/>
    </location>
</feature>
<protein>
    <recommendedName>
        <fullName evidence="4">DUF4405 domain-containing protein</fullName>
    </recommendedName>
</protein>
<evidence type="ECO:0008006" key="4">
    <source>
        <dbReference type="Google" id="ProtNLM"/>
    </source>
</evidence>
<organism evidence="2 3">
    <name type="scientific">Alloyangia pacifica</name>
    <dbReference type="NCBI Taxonomy" id="311180"/>
    <lineage>
        <taxon>Bacteria</taxon>
        <taxon>Pseudomonadati</taxon>
        <taxon>Pseudomonadota</taxon>
        <taxon>Alphaproteobacteria</taxon>
        <taxon>Rhodobacterales</taxon>
        <taxon>Roseobacteraceae</taxon>
        <taxon>Alloyangia</taxon>
    </lineage>
</organism>
<accession>A0A1I6SEA2</accession>
<dbReference type="AlphaFoldDB" id="A0A1I6SEA2"/>
<keyword evidence="1" id="KW-1133">Transmembrane helix</keyword>
<evidence type="ECO:0000313" key="2">
    <source>
        <dbReference type="EMBL" id="SFS75292.1"/>
    </source>
</evidence>
<proteinExistence type="predicted"/>
<dbReference type="RefSeq" id="WP_092423854.1">
    <property type="nucleotide sequence ID" value="NZ_FNCL01000004.1"/>
</dbReference>
<feature type="transmembrane region" description="Helical" evidence="1">
    <location>
        <begin position="71"/>
        <end position="91"/>
    </location>
</feature>
<keyword evidence="1" id="KW-0812">Transmembrane</keyword>
<evidence type="ECO:0000256" key="1">
    <source>
        <dbReference type="SAM" id="Phobius"/>
    </source>
</evidence>
<dbReference type="EMBL" id="FOZW01000004">
    <property type="protein sequence ID" value="SFS75292.1"/>
    <property type="molecule type" value="Genomic_DNA"/>
</dbReference>
<feature type="transmembrane region" description="Helical" evidence="1">
    <location>
        <begin position="42"/>
        <end position="59"/>
    </location>
</feature>
<evidence type="ECO:0000313" key="3">
    <source>
        <dbReference type="Proteomes" id="UP000199392"/>
    </source>
</evidence>
<reference evidence="3" key="1">
    <citation type="submission" date="2016-10" db="EMBL/GenBank/DDBJ databases">
        <authorList>
            <person name="Varghese N."/>
            <person name="Submissions S."/>
        </authorList>
    </citation>
    <scope>NUCLEOTIDE SEQUENCE [LARGE SCALE GENOMIC DNA]</scope>
    <source>
        <strain evidence="3">DSM 26894</strain>
    </source>
</reference>